<dbReference type="InterPro" id="IPR009057">
    <property type="entry name" value="Homeodomain-like_sf"/>
</dbReference>
<keyword evidence="4" id="KW-0233">DNA recombination</keyword>
<dbReference type="CDD" id="cd03768">
    <property type="entry name" value="SR_ResInv"/>
    <property type="match status" value="1"/>
</dbReference>
<dbReference type="Gene3D" id="1.10.10.60">
    <property type="entry name" value="Homeodomain-like"/>
    <property type="match status" value="1"/>
</dbReference>
<keyword evidence="9" id="KW-1185">Reference proteome</keyword>
<dbReference type="InterPro" id="IPR006120">
    <property type="entry name" value="Resolvase_HTH_dom"/>
</dbReference>
<dbReference type="SUPFAM" id="SSF46689">
    <property type="entry name" value="Homeodomain-like"/>
    <property type="match status" value="1"/>
</dbReference>
<evidence type="ECO:0000256" key="6">
    <source>
        <dbReference type="PROSITE-ProRule" id="PRU10137"/>
    </source>
</evidence>
<evidence type="ECO:0000256" key="2">
    <source>
        <dbReference type="ARBA" id="ARBA00022908"/>
    </source>
</evidence>
<dbReference type="EMBL" id="LARY01000002">
    <property type="protein sequence ID" value="RDX01555.1"/>
    <property type="molecule type" value="Genomic_DNA"/>
</dbReference>
<evidence type="ECO:0000256" key="4">
    <source>
        <dbReference type="ARBA" id="ARBA00023172"/>
    </source>
</evidence>
<dbReference type="GO" id="GO:0000150">
    <property type="term" value="F:DNA strand exchange activity"/>
    <property type="evidence" value="ECO:0007669"/>
    <property type="project" value="InterPro"/>
</dbReference>
<protein>
    <recommendedName>
        <fullName evidence="7">Resolvase/invertase-type recombinase catalytic domain-containing protein</fullName>
    </recommendedName>
</protein>
<dbReference type="GO" id="GO:0003677">
    <property type="term" value="F:DNA binding"/>
    <property type="evidence" value="ECO:0007669"/>
    <property type="project" value="UniProtKB-KW"/>
</dbReference>
<comment type="caution">
    <text evidence="8">The sequence shown here is derived from an EMBL/GenBank/DDBJ whole genome shotgun (WGS) entry which is preliminary data.</text>
</comment>
<feature type="domain" description="Resolvase/invertase-type recombinase catalytic" evidence="7">
    <location>
        <begin position="1"/>
        <end position="134"/>
    </location>
</feature>
<dbReference type="PANTHER" id="PTHR30461:SF2">
    <property type="entry name" value="SERINE RECOMBINASE PINE-RELATED"/>
    <property type="match status" value="1"/>
</dbReference>
<dbReference type="InterPro" id="IPR050639">
    <property type="entry name" value="SSR_resolvase"/>
</dbReference>
<evidence type="ECO:0000313" key="8">
    <source>
        <dbReference type="EMBL" id="RDX01555.1"/>
    </source>
</evidence>
<accession>A0A3D8TS25</accession>
<name>A0A3D8TS25_9LIST</name>
<dbReference type="SMART" id="SM00857">
    <property type="entry name" value="Resolvase"/>
    <property type="match status" value="1"/>
</dbReference>
<dbReference type="InterPro" id="IPR006119">
    <property type="entry name" value="Resolv_N"/>
</dbReference>
<dbReference type="FunFam" id="3.40.50.1390:FF:000001">
    <property type="entry name" value="DNA recombinase"/>
    <property type="match status" value="1"/>
</dbReference>
<dbReference type="Pfam" id="PF00239">
    <property type="entry name" value="Resolvase"/>
    <property type="match status" value="1"/>
</dbReference>
<dbReference type="GO" id="GO:0015074">
    <property type="term" value="P:DNA integration"/>
    <property type="evidence" value="ECO:0007669"/>
    <property type="project" value="UniProtKB-KW"/>
</dbReference>
<dbReference type="Gene3D" id="3.40.50.1390">
    <property type="entry name" value="Resolvase, N-terminal catalytic domain"/>
    <property type="match status" value="1"/>
</dbReference>
<dbReference type="SUPFAM" id="SSF53041">
    <property type="entry name" value="Resolvase-like"/>
    <property type="match status" value="1"/>
</dbReference>
<organism evidence="8 9">
    <name type="scientific">Listeria kieliensis</name>
    <dbReference type="NCBI Taxonomy" id="1621700"/>
    <lineage>
        <taxon>Bacteria</taxon>
        <taxon>Bacillati</taxon>
        <taxon>Bacillota</taxon>
        <taxon>Bacilli</taxon>
        <taxon>Bacillales</taxon>
        <taxon>Listeriaceae</taxon>
        <taxon>Listeria</taxon>
    </lineage>
</organism>
<feature type="active site" description="O-(5'-phospho-DNA)-serine intermediate" evidence="5 6">
    <location>
        <position position="9"/>
    </location>
</feature>
<dbReference type="InterPro" id="IPR006118">
    <property type="entry name" value="Recombinase_CS"/>
</dbReference>
<comment type="similarity">
    <text evidence="1">Belongs to the site-specific recombinase resolvase family.</text>
</comment>
<evidence type="ECO:0000256" key="1">
    <source>
        <dbReference type="ARBA" id="ARBA00009913"/>
    </source>
</evidence>
<sequence length="186" mass="21414">MIYGYVRVSTDEQKVFLQEDALKKYGCDVIVVEKESGRKEKRKALSNLMRRIKPGDTLVIWKLDRLARTTKQLITLSSKLQEKQVTLVSLQENLNTDTPLGRFYFTIIAAISEMEVEMIRERTRAGIASAKRRGKTLGRPNISPKLVRKIQLLSKQGHSVIEIARRCEVSRNTVYKYMAEEKKQPS</sequence>
<dbReference type="PANTHER" id="PTHR30461">
    <property type="entry name" value="DNA-INVERTASE FROM LAMBDOID PROPHAGE"/>
    <property type="match status" value="1"/>
</dbReference>
<dbReference type="Proteomes" id="UP000257055">
    <property type="component" value="Unassembled WGS sequence"/>
</dbReference>
<gene>
    <name evidence="8" type="ORF">UR08_10760</name>
</gene>
<dbReference type="Pfam" id="PF02796">
    <property type="entry name" value="HTH_7"/>
    <property type="match status" value="1"/>
</dbReference>
<proteinExistence type="inferred from homology"/>
<dbReference type="AlphaFoldDB" id="A0A3D8TS25"/>
<evidence type="ECO:0000259" key="7">
    <source>
        <dbReference type="PROSITE" id="PS51736"/>
    </source>
</evidence>
<dbReference type="PROSITE" id="PS00398">
    <property type="entry name" value="RECOMBINASES_2"/>
    <property type="match status" value="1"/>
</dbReference>
<dbReference type="InterPro" id="IPR036162">
    <property type="entry name" value="Resolvase-like_N_sf"/>
</dbReference>
<reference evidence="9" key="1">
    <citation type="submission" date="2015-04" db="EMBL/GenBank/DDBJ databases">
        <authorList>
            <person name="Schardt J."/>
            <person name="Mueller-Herbst S."/>
            <person name="Scherer S."/>
            <person name="Huptas C."/>
        </authorList>
    </citation>
    <scope>NUCLEOTIDE SEQUENCE [LARGE SCALE GENOMIC DNA]</scope>
    <source>
        <strain evidence="9">Kiel-L1</strain>
    </source>
</reference>
<evidence type="ECO:0000256" key="5">
    <source>
        <dbReference type="PIRSR" id="PIRSR606118-50"/>
    </source>
</evidence>
<keyword evidence="3" id="KW-0238">DNA-binding</keyword>
<evidence type="ECO:0000313" key="9">
    <source>
        <dbReference type="Proteomes" id="UP000257055"/>
    </source>
</evidence>
<evidence type="ECO:0000256" key="3">
    <source>
        <dbReference type="ARBA" id="ARBA00023125"/>
    </source>
</evidence>
<dbReference type="PROSITE" id="PS00397">
    <property type="entry name" value="RECOMBINASES_1"/>
    <property type="match status" value="1"/>
</dbReference>
<dbReference type="PROSITE" id="PS51736">
    <property type="entry name" value="RECOMBINASES_3"/>
    <property type="match status" value="1"/>
</dbReference>
<keyword evidence="2" id="KW-0229">DNA integration</keyword>